<organism evidence="1 2">
    <name type="scientific">Pseudomonas lini</name>
    <dbReference type="NCBI Taxonomy" id="163011"/>
    <lineage>
        <taxon>Bacteria</taxon>
        <taxon>Pseudomonadati</taxon>
        <taxon>Pseudomonadota</taxon>
        <taxon>Gammaproteobacteria</taxon>
        <taxon>Pseudomonadales</taxon>
        <taxon>Pseudomonadaceae</taxon>
        <taxon>Pseudomonas</taxon>
    </lineage>
</organism>
<dbReference type="Proteomes" id="UP000284168">
    <property type="component" value="Unassembled WGS sequence"/>
</dbReference>
<accession>A0A423IAF8</accession>
<name>A0A423IAF8_9PSED</name>
<protein>
    <submittedName>
        <fullName evidence="1">Uncharacterized protein</fullName>
    </submittedName>
</protein>
<dbReference type="AlphaFoldDB" id="A0A423IAF8"/>
<gene>
    <name evidence="1" type="ORF">BK663_25355</name>
</gene>
<evidence type="ECO:0000313" key="2">
    <source>
        <dbReference type="Proteomes" id="UP000284168"/>
    </source>
</evidence>
<proteinExistence type="predicted"/>
<comment type="caution">
    <text evidence="1">The sequence shown here is derived from an EMBL/GenBank/DDBJ whole genome shotgun (WGS) entry which is preliminary data.</text>
</comment>
<dbReference type="EMBL" id="MOBN01000041">
    <property type="protein sequence ID" value="RON22417.1"/>
    <property type="molecule type" value="Genomic_DNA"/>
</dbReference>
<sequence length="102" mass="12239">MHQVSYNAGWHFQELSVNRKSFQLFETDLDQSLVLEYFQRYLNTRKCLIQRIRYVLDQFLRIFKAYRQVQVTITSELPRACTRTTTPLSTNVHNQPLIVSER</sequence>
<reference evidence="1 2" key="1">
    <citation type="submission" date="2016-10" db="EMBL/GenBank/DDBJ databases">
        <title>Comparative genome analysis of multiple Pseudomonas spp. focuses on biocontrol and plant growth promoting traits.</title>
        <authorList>
            <person name="Tao X.-Y."/>
            <person name="Taylor C.G."/>
        </authorList>
    </citation>
    <scope>NUCLEOTIDE SEQUENCE [LARGE SCALE GENOMIC DNA]</scope>
    <source>
        <strain evidence="1 2">48C10</strain>
    </source>
</reference>
<evidence type="ECO:0000313" key="1">
    <source>
        <dbReference type="EMBL" id="RON22417.1"/>
    </source>
</evidence>